<feature type="repeat" description="NHL" evidence="2">
    <location>
        <begin position="608"/>
        <end position="637"/>
    </location>
</feature>
<dbReference type="Gene3D" id="2.120.10.30">
    <property type="entry name" value="TolB, C-terminal domain"/>
    <property type="match status" value="2"/>
</dbReference>
<gene>
    <name evidence="3" type="ORF">IRI77_09060</name>
</gene>
<feature type="repeat" description="NHL" evidence="2">
    <location>
        <begin position="539"/>
        <end position="575"/>
    </location>
</feature>
<evidence type="ECO:0000313" key="3">
    <source>
        <dbReference type="EMBL" id="QOY90084.1"/>
    </source>
</evidence>
<dbReference type="InterPro" id="IPR001258">
    <property type="entry name" value="NHL_repeat"/>
</dbReference>
<dbReference type="NCBIfam" id="TIGR03437">
    <property type="entry name" value="Soli_cterm"/>
    <property type="match status" value="1"/>
</dbReference>
<dbReference type="EMBL" id="CP063849">
    <property type="protein sequence ID" value="QOY90084.1"/>
    <property type="molecule type" value="Genomic_DNA"/>
</dbReference>
<dbReference type="Pfam" id="PF01436">
    <property type="entry name" value="NHL"/>
    <property type="match status" value="3"/>
</dbReference>
<dbReference type="InterPro" id="IPR011042">
    <property type="entry name" value="6-blade_b-propeller_TolB-like"/>
</dbReference>
<dbReference type="Proteomes" id="UP000593892">
    <property type="component" value="Chromosome"/>
</dbReference>
<dbReference type="PANTHER" id="PTHR24104">
    <property type="entry name" value="E3 UBIQUITIN-PROTEIN LIGASE NHLRC1-RELATED"/>
    <property type="match status" value="1"/>
</dbReference>
<sequence length="1037" mass="109010">MLYPPSSSPNRTKAKSLYSPYSVAVDAASSPAAVYVADTGNHRVLGWRDSANFTSGAPADLVIGQKDFDSAVPYGAAVRISESSTNVYDLQALKDYGGGLRTPSSVVIIGDYLFVMDAGNNRIVRFRRPFESLDAGTAIKPDLVIGQPDLKSNLANQSSTANAAPTASTLKTNLGSGGIQTAGLAVDGSGNLWVADSGNHRILRYTTGDVTGPSNVDGGTASISADLVLGQTDFNTVVANAGRYSSATDQLSKTTIRYGGPLTFDSNGNLYFADDLARVLVWGPPFTNGKAASRILGIYAAVKGAPALPAVNDLTFGFSLAGTTVQNAVFTGGPRGLFCIGENLFVIDSLNHRIVRYDPPSSWPAEDLPNGVFSPHMTNVYGQNDFSTRYQNTADNLEPNPWGYNAPVAAAYANGEIYITEIGNHRVTVRPFDSAARTFGAATRILGQFDFPFKAPNFIEGSEFSGGTIPSIGVSIGPSVAIDRTSDVPRLFIADTGNNRILCFADARNFTNQSRADVILGQVDSYRSLVNSPFNNPATPGPDGLYIPADVKVDPQGNVWVADTGNGRVLRYPNPFTRTDGLLTPDLVLGAPDFTSTVATQVARDRMYLPSGLAFTPEGNLAVADLGLHRVLLFKQPSVSGQTADIVFGQVDGTSYTAGNLAEQLNSPRGIAIDSFGRLFVADTGNSRIQIWDDVNSAYSDGLPSQFALPAGAVGVPISVTIDPKTEAIWVAESSNLNRIMRFPSYAELLGSGSIASNFSLQVAGPRGVVLDGRGNPMVMDSASRLTMYYPRLTVVNAANGFSRVAPAMLGQLRVQGATLSADGASASGSPLPTNLGDVEVLVNGVNAPLTKAATDNVTLIVPKGTAPSGTAEFLVRQVSTGQILGFDRISMSPISPGIMFQGDAIYTTGPAMALNQDGSENSASKPAKIDQTLTVFLTGYGNFDGLPDDGLAPGSEAPIPGDVLAYLLLGTGATQAQVVSSTLDPDKPGVWRVKVKVPTTLNNGTYTVNIVYKSTPTLIPPGSSTIQVRPYVVIAR</sequence>
<dbReference type="InterPro" id="IPR017803">
    <property type="entry name" value="CHP03437_C"/>
</dbReference>
<dbReference type="RefSeq" id="WP_194451746.1">
    <property type="nucleotide sequence ID" value="NZ_CP063849.1"/>
</dbReference>
<dbReference type="InterPro" id="IPR050952">
    <property type="entry name" value="TRIM-NHL_E3_ligases"/>
</dbReference>
<dbReference type="KEGG" id="pfer:IRI77_09060"/>
<proteinExistence type="predicted"/>
<dbReference type="PROSITE" id="PS51125">
    <property type="entry name" value="NHL"/>
    <property type="match status" value="4"/>
</dbReference>
<dbReference type="GO" id="GO:0008270">
    <property type="term" value="F:zinc ion binding"/>
    <property type="evidence" value="ECO:0007669"/>
    <property type="project" value="UniProtKB-KW"/>
</dbReference>
<evidence type="ECO:0000256" key="2">
    <source>
        <dbReference type="PROSITE-ProRule" id="PRU00504"/>
    </source>
</evidence>
<dbReference type="CDD" id="cd05819">
    <property type="entry name" value="NHL"/>
    <property type="match status" value="2"/>
</dbReference>
<feature type="repeat" description="NHL" evidence="2">
    <location>
        <begin position="659"/>
        <end position="695"/>
    </location>
</feature>
<feature type="repeat" description="NHL" evidence="2">
    <location>
        <begin position="183"/>
        <end position="208"/>
    </location>
</feature>
<evidence type="ECO:0000256" key="1">
    <source>
        <dbReference type="ARBA" id="ARBA00022737"/>
    </source>
</evidence>
<name>A0A7S7SM52_PALFE</name>
<dbReference type="Gene3D" id="2.40.10.500">
    <property type="match status" value="2"/>
</dbReference>
<keyword evidence="4" id="KW-1185">Reference proteome</keyword>
<dbReference type="PANTHER" id="PTHR24104:SF25">
    <property type="entry name" value="PROTEIN LIN-41"/>
    <property type="match status" value="1"/>
</dbReference>
<evidence type="ECO:0008006" key="5">
    <source>
        <dbReference type="Google" id="ProtNLM"/>
    </source>
</evidence>
<evidence type="ECO:0000313" key="4">
    <source>
        <dbReference type="Proteomes" id="UP000593892"/>
    </source>
</evidence>
<organism evidence="3 4">
    <name type="scientific">Paludibaculum fermentans</name>
    <dbReference type="NCBI Taxonomy" id="1473598"/>
    <lineage>
        <taxon>Bacteria</taxon>
        <taxon>Pseudomonadati</taxon>
        <taxon>Acidobacteriota</taxon>
        <taxon>Terriglobia</taxon>
        <taxon>Bryobacterales</taxon>
        <taxon>Bryobacteraceae</taxon>
        <taxon>Paludibaculum</taxon>
    </lineage>
</organism>
<dbReference type="SUPFAM" id="SSF63829">
    <property type="entry name" value="Calcium-dependent phosphotriesterase"/>
    <property type="match status" value="3"/>
</dbReference>
<reference evidence="3 4" key="1">
    <citation type="submission" date="2020-10" db="EMBL/GenBank/DDBJ databases">
        <title>Complete genome sequence of Paludibaculum fermentans P105T, a facultatively anaerobic acidobacterium capable of dissimilatory Fe(III) reduction.</title>
        <authorList>
            <person name="Dedysh S.N."/>
            <person name="Beletsky A.V."/>
            <person name="Kulichevskaya I.S."/>
            <person name="Mardanov A.V."/>
            <person name="Ravin N.V."/>
        </authorList>
    </citation>
    <scope>NUCLEOTIDE SEQUENCE [LARGE SCALE GENOMIC DNA]</scope>
    <source>
        <strain evidence="3 4">P105</strain>
    </source>
</reference>
<dbReference type="AlphaFoldDB" id="A0A7S7SM52"/>
<accession>A0A7S7SM52</accession>
<keyword evidence="1" id="KW-0677">Repeat</keyword>
<protein>
    <recommendedName>
        <fullName evidence="5">NHL repeat containing protein</fullName>
    </recommendedName>
</protein>